<dbReference type="Gene3D" id="1.10.274.20">
    <property type="entry name" value="Phenylalanine ammonia-lyase 1, domain 3"/>
    <property type="match status" value="1"/>
</dbReference>
<dbReference type="InterPro" id="IPR023144">
    <property type="entry name" value="Phe_NH3-lyase_shielding_dom_sf"/>
</dbReference>
<dbReference type="PANTHER" id="PTHR10362">
    <property type="entry name" value="HISTIDINE AMMONIA-LYASE"/>
    <property type="match status" value="1"/>
</dbReference>
<gene>
    <name evidence="3" type="ORF">BDZ90DRAFT_231022</name>
</gene>
<comment type="similarity">
    <text evidence="1 2">Belongs to the PAL/histidase family.</text>
</comment>
<evidence type="ECO:0000256" key="2">
    <source>
        <dbReference type="RuleBase" id="RU003954"/>
    </source>
</evidence>
<evidence type="ECO:0000313" key="3">
    <source>
        <dbReference type="EMBL" id="PWN29019.1"/>
    </source>
</evidence>
<dbReference type="Gene3D" id="1.10.275.10">
    <property type="entry name" value="Fumarase/aspartase (N-terminal domain)"/>
    <property type="match status" value="1"/>
</dbReference>
<name>A0A316UUR1_9BASI</name>
<keyword evidence="4" id="KW-1185">Reference proteome</keyword>
<dbReference type="InterPro" id="IPR005922">
    <property type="entry name" value="Phe_NH3-lyase"/>
</dbReference>
<dbReference type="GeneID" id="37027511"/>
<dbReference type="GO" id="GO:0005737">
    <property type="term" value="C:cytoplasm"/>
    <property type="evidence" value="ECO:0007669"/>
    <property type="project" value="InterPro"/>
</dbReference>
<dbReference type="EMBL" id="KZ819664">
    <property type="protein sequence ID" value="PWN29019.1"/>
    <property type="molecule type" value="Genomic_DNA"/>
</dbReference>
<dbReference type="AlphaFoldDB" id="A0A316UUR1"/>
<dbReference type="STRING" id="1569628.A0A316UUR1"/>
<dbReference type="GO" id="GO:0006559">
    <property type="term" value="P:L-phenylalanine catabolic process"/>
    <property type="evidence" value="ECO:0007669"/>
    <property type="project" value="InterPro"/>
</dbReference>
<keyword evidence="2 3" id="KW-0456">Lyase</keyword>
<organism evidence="3 4">
    <name type="scientific">Jaminaea rosea</name>
    <dbReference type="NCBI Taxonomy" id="1569628"/>
    <lineage>
        <taxon>Eukaryota</taxon>
        <taxon>Fungi</taxon>
        <taxon>Dikarya</taxon>
        <taxon>Basidiomycota</taxon>
        <taxon>Ustilaginomycotina</taxon>
        <taxon>Exobasidiomycetes</taxon>
        <taxon>Microstromatales</taxon>
        <taxon>Microstromatales incertae sedis</taxon>
        <taxon>Jaminaea</taxon>
    </lineage>
</organism>
<dbReference type="RefSeq" id="XP_025363631.1">
    <property type="nucleotide sequence ID" value="XM_025505688.1"/>
</dbReference>
<proteinExistence type="inferred from homology"/>
<dbReference type="NCBIfam" id="TIGR01226">
    <property type="entry name" value="phe_am_lyase"/>
    <property type="match status" value="1"/>
</dbReference>
<sequence>MSLRLLDTAAKAFQELAGLQAKGQDVKISIDGESLTISQLVAIARYQAAPHLGLDENTKLRDKLDASVACVTEKLAAGEALYGINTGFGGSADSRTNNTQALQLALLQHQQCGQLEVPGAGPSPSLLLSEEPLCMPESWVRGALVVRLNSLSRGHSGVRTQVLEKMATLLKCNITPVVPVRGSISASGDLSTLSYIAGCLAGQDGIEAIVTSPDGHRVKIPSSQALAASKIEPVSYGPKEALGILNGTAPNAALASLVMYDAVNLAFLVHITTAMAVEAETATDASFAPFIHEACRPHPGQIESAATLRHLVSGSKLASHLDEERATLLASEDEGSLRQDRYPLRTAPQFLGPQLEDLEASWRALTIELNSTTDNPLVSVAESVIHHGGNFQAMSVTNAMEKTRLSLAHFGKLTFAQGTELINPSMSRGLPANLASTDPSLNFHCKGVDIAMAALTSELEYLAGPVSTHIQSAEMGNQAVNSLALISARYTVRSIDTLQQLLAYSLYILCQALDLRALQRSIAARLEEGITASISKYFSEWIGAEDQKKLAAKVFARLKKRLDETSARDLEARFLECYMVAGFEIVTYFSLLPSGGGADPLRNIMSWRAESVQTSLALYRSETLAFLSAPAGACHASPLLGKTRPVYEYVRKTLGVGMHGLDNLTEFGLGQTGRQAGDEEPVKPTSSDAFKQRATIGLNVSKILAALRSGELYRVMWEGGVLKA</sequence>
<accession>A0A316UUR1</accession>
<dbReference type="GO" id="GO:0016841">
    <property type="term" value="F:ammonia-lyase activity"/>
    <property type="evidence" value="ECO:0007669"/>
    <property type="project" value="InterPro"/>
</dbReference>
<evidence type="ECO:0000256" key="1">
    <source>
        <dbReference type="ARBA" id="ARBA00007238"/>
    </source>
</evidence>
<dbReference type="InterPro" id="IPR001106">
    <property type="entry name" value="Aromatic_Lyase"/>
</dbReference>
<protein>
    <submittedName>
        <fullName evidence="3">Phenylalanine ammonia-lyase</fullName>
    </submittedName>
</protein>
<reference evidence="3 4" key="1">
    <citation type="journal article" date="2018" name="Mol. Biol. Evol.">
        <title>Broad Genomic Sampling Reveals a Smut Pathogenic Ancestry of the Fungal Clade Ustilaginomycotina.</title>
        <authorList>
            <person name="Kijpornyongpan T."/>
            <person name="Mondo S.J."/>
            <person name="Barry K."/>
            <person name="Sandor L."/>
            <person name="Lee J."/>
            <person name="Lipzen A."/>
            <person name="Pangilinan J."/>
            <person name="LaButti K."/>
            <person name="Hainaut M."/>
            <person name="Henrissat B."/>
            <person name="Grigoriev I.V."/>
            <person name="Spatafora J.W."/>
            <person name="Aime M.C."/>
        </authorList>
    </citation>
    <scope>NUCLEOTIDE SEQUENCE [LARGE SCALE GENOMIC DNA]</scope>
    <source>
        <strain evidence="3 4">MCA 5214</strain>
    </source>
</reference>
<dbReference type="InterPro" id="IPR024083">
    <property type="entry name" value="Fumarase/histidase_N"/>
</dbReference>
<dbReference type="InterPro" id="IPR008948">
    <property type="entry name" value="L-Aspartase-like"/>
</dbReference>
<dbReference type="CDD" id="cd00332">
    <property type="entry name" value="PAL-HAL"/>
    <property type="match status" value="1"/>
</dbReference>
<dbReference type="OrthoDB" id="10051290at2759"/>
<dbReference type="Gene3D" id="1.20.200.10">
    <property type="entry name" value="Fumarase/aspartase (Central domain)"/>
    <property type="match status" value="1"/>
</dbReference>
<dbReference type="SUPFAM" id="SSF48557">
    <property type="entry name" value="L-aspartase-like"/>
    <property type="match status" value="1"/>
</dbReference>
<dbReference type="Proteomes" id="UP000245884">
    <property type="component" value="Unassembled WGS sequence"/>
</dbReference>
<dbReference type="Pfam" id="PF00221">
    <property type="entry name" value="Lyase_aromatic"/>
    <property type="match status" value="1"/>
</dbReference>
<evidence type="ECO:0000313" key="4">
    <source>
        <dbReference type="Proteomes" id="UP000245884"/>
    </source>
</evidence>